<dbReference type="EMBL" id="JAIWYP010000010">
    <property type="protein sequence ID" value="KAH3747303.1"/>
    <property type="molecule type" value="Genomic_DNA"/>
</dbReference>
<dbReference type="AlphaFoldDB" id="A0A9D4DE34"/>
<evidence type="ECO:0000313" key="2">
    <source>
        <dbReference type="EMBL" id="KAH3747303.1"/>
    </source>
</evidence>
<evidence type="ECO:0000313" key="3">
    <source>
        <dbReference type="Proteomes" id="UP000828390"/>
    </source>
</evidence>
<feature type="region of interest" description="Disordered" evidence="1">
    <location>
        <begin position="1"/>
        <end position="73"/>
    </location>
</feature>
<reference evidence="2" key="1">
    <citation type="journal article" date="2019" name="bioRxiv">
        <title>The Genome of the Zebra Mussel, Dreissena polymorpha: A Resource for Invasive Species Research.</title>
        <authorList>
            <person name="McCartney M.A."/>
            <person name="Auch B."/>
            <person name="Kono T."/>
            <person name="Mallez S."/>
            <person name="Zhang Y."/>
            <person name="Obille A."/>
            <person name="Becker A."/>
            <person name="Abrahante J.E."/>
            <person name="Garbe J."/>
            <person name="Badalamenti J.P."/>
            <person name="Herman A."/>
            <person name="Mangelson H."/>
            <person name="Liachko I."/>
            <person name="Sullivan S."/>
            <person name="Sone E.D."/>
            <person name="Koren S."/>
            <person name="Silverstein K.A.T."/>
            <person name="Beckman K.B."/>
            <person name="Gohl D.M."/>
        </authorList>
    </citation>
    <scope>NUCLEOTIDE SEQUENCE</scope>
    <source>
        <strain evidence="2">Duluth1</strain>
        <tissue evidence="2">Whole animal</tissue>
    </source>
</reference>
<proteinExistence type="predicted"/>
<dbReference type="Proteomes" id="UP000828390">
    <property type="component" value="Unassembled WGS sequence"/>
</dbReference>
<accession>A0A9D4DE34</accession>
<protein>
    <submittedName>
        <fullName evidence="2">Uncharacterized protein</fullName>
    </submittedName>
</protein>
<gene>
    <name evidence="2" type="ORF">DPMN_181728</name>
</gene>
<reference evidence="2" key="2">
    <citation type="submission" date="2020-11" db="EMBL/GenBank/DDBJ databases">
        <authorList>
            <person name="McCartney M.A."/>
            <person name="Auch B."/>
            <person name="Kono T."/>
            <person name="Mallez S."/>
            <person name="Becker A."/>
            <person name="Gohl D.M."/>
            <person name="Silverstein K.A.T."/>
            <person name="Koren S."/>
            <person name="Bechman K.B."/>
            <person name="Herman A."/>
            <person name="Abrahante J.E."/>
            <person name="Garbe J."/>
        </authorList>
    </citation>
    <scope>NUCLEOTIDE SEQUENCE</scope>
    <source>
        <strain evidence="2">Duluth1</strain>
        <tissue evidence="2">Whole animal</tissue>
    </source>
</reference>
<sequence length="102" mass="11403">MPAATNTEIPTNSAPHSTVSHSKVTPSSNETPSKSNLQQSRRQLAYTEPLSPDSRPVDVSVDTRPSRETPNRITPQTNLLCTQVRRSGRTRIAIEWQKDYVM</sequence>
<name>A0A9D4DE34_DREPO</name>
<organism evidence="2 3">
    <name type="scientific">Dreissena polymorpha</name>
    <name type="common">Zebra mussel</name>
    <name type="synonym">Mytilus polymorpha</name>
    <dbReference type="NCBI Taxonomy" id="45954"/>
    <lineage>
        <taxon>Eukaryota</taxon>
        <taxon>Metazoa</taxon>
        <taxon>Spiralia</taxon>
        <taxon>Lophotrochozoa</taxon>
        <taxon>Mollusca</taxon>
        <taxon>Bivalvia</taxon>
        <taxon>Autobranchia</taxon>
        <taxon>Heteroconchia</taxon>
        <taxon>Euheterodonta</taxon>
        <taxon>Imparidentia</taxon>
        <taxon>Neoheterodontei</taxon>
        <taxon>Myida</taxon>
        <taxon>Dreissenoidea</taxon>
        <taxon>Dreissenidae</taxon>
        <taxon>Dreissena</taxon>
    </lineage>
</organism>
<comment type="caution">
    <text evidence="2">The sequence shown here is derived from an EMBL/GenBank/DDBJ whole genome shotgun (WGS) entry which is preliminary data.</text>
</comment>
<keyword evidence="3" id="KW-1185">Reference proteome</keyword>
<feature type="compositionally biased region" description="Polar residues" evidence="1">
    <location>
        <begin position="1"/>
        <end position="42"/>
    </location>
</feature>
<evidence type="ECO:0000256" key="1">
    <source>
        <dbReference type="SAM" id="MobiDB-lite"/>
    </source>
</evidence>